<protein>
    <submittedName>
        <fullName evidence="1">Uncharacterized protein</fullName>
    </submittedName>
</protein>
<keyword evidence="2" id="KW-1185">Reference proteome</keyword>
<accession>A0A561WKH8</accession>
<gene>
    <name evidence="1" type="ORF">FHX34_102927</name>
</gene>
<organism evidence="1 2">
    <name type="scientific">Actinoplanes teichomyceticus</name>
    <dbReference type="NCBI Taxonomy" id="1867"/>
    <lineage>
        <taxon>Bacteria</taxon>
        <taxon>Bacillati</taxon>
        <taxon>Actinomycetota</taxon>
        <taxon>Actinomycetes</taxon>
        <taxon>Micromonosporales</taxon>
        <taxon>Micromonosporaceae</taxon>
        <taxon>Actinoplanes</taxon>
    </lineage>
</organism>
<dbReference type="Proteomes" id="UP000320239">
    <property type="component" value="Unassembled WGS sequence"/>
</dbReference>
<reference evidence="1 2" key="1">
    <citation type="submission" date="2019-06" db="EMBL/GenBank/DDBJ databases">
        <title>Sequencing the genomes of 1000 actinobacteria strains.</title>
        <authorList>
            <person name="Klenk H.-P."/>
        </authorList>
    </citation>
    <scope>NUCLEOTIDE SEQUENCE [LARGE SCALE GENOMIC DNA]</scope>
    <source>
        <strain evidence="1 2">DSM 43866</strain>
    </source>
</reference>
<dbReference type="AlphaFoldDB" id="A0A561WKH8"/>
<dbReference type="EMBL" id="VIWY01000002">
    <property type="protein sequence ID" value="TWG24371.1"/>
    <property type="molecule type" value="Genomic_DNA"/>
</dbReference>
<sequence length="66" mass="6699">MTWIPAVWRSATARPSQLDGRLFGSLAGGSVSVGIMLAATTPVGAPLGCLRPEVAWGRPGLPILGG</sequence>
<evidence type="ECO:0000313" key="1">
    <source>
        <dbReference type="EMBL" id="TWG24371.1"/>
    </source>
</evidence>
<name>A0A561WKH8_ACTTI</name>
<evidence type="ECO:0000313" key="2">
    <source>
        <dbReference type="Proteomes" id="UP000320239"/>
    </source>
</evidence>
<proteinExistence type="predicted"/>
<comment type="caution">
    <text evidence="1">The sequence shown here is derived from an EMBL/GenBank/DDBJ whole genome shotgun (WGS) entry which is preliminary data.</text>
</comment>